<dbReference type="RefSeq" id="WP_072966997.1">
    <property type="nucleotide sequence ID" value="NZ_FRAJ01000010.1"/>
</dbReference>
<protein>
    <submittedName>
        <fullName evidence="1">Uncharacterized protein</fullName>
    </submittedName>
</protein>
<evidence type="ECO:0000313" key="2">
    <source>
        <dbReference type="Proteomes" id="UP000184082"/>
    </source>
</evidence>
<keyword evidence="2" id="KW-1185">Reference proteome</keyword>
<dbReference type="EMBL" id="FRAJ01000010">
    <property type="protein sequence ID" value="SHK16184.1"/>
    <property type="molecule type" value="Genomic_DNA"/>
</dbReference>
<name>A0A1M6Q7A6_9FIRM</name>
<gene>
    <name evidence="1" type="ORF">SAMN02745883_01424</name>
</gene>
<accession>A0A1M6Q7A6</accession>
<reference evidence="1 2" key="1">
    <citation type="submission" date="2016-11" db="EMBL/GenBank/DDBJ databases">
        <authorList>
            <person name="Jaros S."/>
            <person name="Januszkiewicz K."/>
            <person name="Wedrychowicz H."/>
        </authorList>
    </citation>
    <scope>NUCLEOTIDE SEQUENCE [LARGE SCALE GENOMIC DNA]</scope>
    <source>
        <strain evidence="1 2">DSM 14501</strain>
    </source>
</reference>
<evidence type="ECO:0000313" key="1">
    <source>
        <dbReference type="EMBL" id="SHK16184.1"/>
    </source>
</evidence>
<organism evidence="1 2">
    <name type="scientific">Caminicella sporogenes DSM 14501</name>
    <dbReference type="NCBI Taxonomy" id="1121266"/>
    <lineage>
        <taxon>Bacteria</taxon>
        <taxon>Bacillati</taxon>
        <taxon>Bacillota</taxon>
        <taxon>Clostridia</taxon>
        <taxon>Peptostreptococcales</taxon>
        <taxon>Caminicellaceae</taxon>
        <taxon>Caminicella</taxon>
    </lineage>
</organism>
<dbReference type="AlphaFoldDB" id="A0A1M6Q7A6"/>
<sequence length="333" mass="39207">MLSLIRSGPKFLIIESLYIKELKNYLKENFDSLETDMNTALEKSNETSTVVILTEKMKEIVRFGDIVDILVVYCLSDIILSKIINDKRYDLLKNIRIAPRIIVMKTFGDTERIIKEIQKDYGGITGKLEDLLEKNNCGSVVVFTQNNLNKPLRLENLYDKSIYINENFPELIKQLKIHDLRYLNLGLGNRDWYELKIKIYDSYGNYSMHYKRLIKVIEQLDLGLILGERWGTDAALIFLSVGTYCIRFFTFYEPEYIKKILLGLEHLDDGTRIVDIDLYNKRRKIHWSDLKDRGSMSRQELSKKYRNEIFSKLDDDVIDEIIKLEEKILEKKC</sequence>
<dbReference type="Proteomes" id="UP000184082">
    <property type="component" value="Unassembled WGS sequence"/>
</dbReference>
<dbReference type="STRING" id="1121266.SAMN02745883_01424"/>
<proteinExistence type="predicted"/>